<dbReference type="RefSeq" id="WP_088367366.1">
    <property type="nucleotide sequence ID" value="NZ_NBBI01000003.1"/>
</dbReference>
<dbReference type="AlphaFoldDB" id="A0A245ZKX0"/>
<feature type="domain" description="HTH luxR-type" evidence="2">
    <location>
        <begin position="253"/>
        <end position="310"/>
    </location>
</feature>
<keyword evidence="1" id="KW-0812">Transmembrane</keyword>
<dbReference type="GO" id="GO:0006355">
    <property type="term" value="P:regulation of DNA-templated transcription"/>
    <property type="evidence" value="ECO:0007669"/>
    <property type="project" value="InterPro"/>
</dbReference>
<keyword evidence="1" id="KW-0472">Membrane</keyword>
<dbReference type="SMART" id="SM00421">
    <property type="entry name" value="HTH_LUXR"/>
    <property type="match status" value="1"/>
</dbReference>
<proteinExistence type="predicted"/>
<evidence type="ECO:0000313" key="3">
    <source>
        <dbReference type="EMBL" id="OWK30379.1"/>
    </source>
</evidence>
<evidence type="ECO:0000313" key="4">
    <source>
        <dbReference type="Proteomes" id="UP000197290"/>
    </source>
</evidence>
<sequence>MALTRADETDLLLPLHEGLHEAQPWATFLGRLRQRVRADAVELVIAPDGQAAERRIAVPPGAAVADDRMWRAGLRPGRAYSVEHGPGFGQVVRVDEPGGAAAWLAIRRATRDFSAADAALLARLAPHLAIALRTRVALDQAGMDAELSEAALRRAGVGWVGVDADGRVLALSDGAAEVLGARWAGVGLGGGDVAAALDGATARLVRVRDPGAWMLLVSLSVTPLATPAVALIGLILVPRTGDEAGRVAVLGDLFGLPPSEARLAAALAAGASLTEAAGQLGLTIETARNYSKRVFAKMRARGQPDVVRLIGASLARLV</sequence>
<dbReference type="Proteomes" id="UP000197290">
    <property type="component" value="Unassembled WGS sequence"/>
</dbReference>
<protein>
    <recommendedName>
        <fullName evidence="2">HTH luxR-type domain-containing protein</fullName>
    </recommendedName>
</protein>
<comment type="caution">
    <text evidence="3">The sequence shown here is derived from an EMBL/GenBank/DDBJ whole genome shotgun (WGS) entry which is preliminary data.</text>
</comment>
<evidence type="ECO:0000256" key="1">
    <source>
        <dbReference type="SAM" id="Phobius"/>
    </source>
</evidence>
<dbReference type="Gene3D" id="1.10.10.10">
    <property type="entry name" value="Winged helix-like DNA-binding domain superfamily/Winged helix DNA-binding domain"/>
    <property type="match status" value="1"/>
</dbReference>
<keyword evidence="1" id="KW-1133">Transmembrane helix</keyword>
<dbReference type="GO" id="GO:0003677">
    <property type="term" value="F:DNA binding"/>
    <property type="evidence" value="ECO:0007669"/>
    <property type="project" value="InterPro"/>
</dbReference>
<dbReference type="SUPFAM" id="SSF46894">
    <property type="entry name" value="C-terminal effector domain of the bipartite response regulators"/>
    <property type="match status" value="1"/>
</dbReference>
<accession>A0A245ZKX0</accession>
<evidence type="ECO:0000259" key="2">
    <source>
        <dbReference type="SMART" id="SM00421"/>
    </source>
</evidence>
<dbReference type="InterPro" id="IPR000792">
    <property type="entry name" value="Tscrpt_reg_LuxR_C"/>
</dbReference>
<dbReference type="EMBL" id="NBBI01000003">
    <property type="protein sequence ID" value="OWK30379.1"/>
    <property type="molecule type" value="Genomic_DNA"/>
</dbReference>
<feature type="transmembrane region" description="Helical" evidence="1">
    <location>
        <begin position="213"/>
        <end position="237"/>
    </location>
</feature>
<dbReference type="InterPro" id="IPR036388">
    <property type="entry name" value="WH-like_DNA-bd_sf"/>
</dbReference>
<dbReference type="InterPro" id="IPR016032">
    <property type="entry name" value="Sig_transdc_resp-reg_C-effctor"/>
</dbReference>
<reference evidence="3 4" key="1">
    <citation type="submission" date="2017-03" db="EMBL/GenBank/DDBJ databases">
        <title>Genome sequence of Sphingomonas dokdonensis DSM 21029.</title>
        <authorList>
            <person name="Poehlein A."/>
            <person name="Wuebbeler J.H."/>
            <person name="Steinbuechel A."/>
            <person name="Daniel R."/>
        </authorList>
    </citation>
    <scope>NUCLEOTIDE SEQUENCE [LARGE SCALE GENOMIC DNA]</scope>
    <source>
        <strain evidence="3 4">DSM 21029</strain>
    </source>
</reference>
<organism evidence="3 4">
    <name type="scientific">Sphingomonas dokdonensis</name>
    <dbReference type="NCBI Taxonomy" id="344880"/>
    <lineage>
        <taxon>Bacteria</taxon>
        <taxon>Pseudomonadati</taxon>
        <taxon>Pseudomonadota</taxon>
        <taxon>Alphaproteobacteria</taxon>
        <taxon>Sphingomonadales</taxon>
        <taxon>Sphingomonadaceae</taxon>
        <taxon>Sphingomonas</taxon>
    </lineage>
</organism>
<gene>
    <name evidence="3" type="ORF">SPDO_20640</name>
</gene>
<name>A0A245ZKX0_9SPHN</name>
<keyword evidence="4" id="KW-1185">Reference proteome</keyword>
<dbReference type="OrthoDB" id="7855389at2"/>